<dbReference type="Gene3D" id="1.10.10.10">
    <property type="entry name" value="Winged helix-like DNA-binding domain superfamily/Winged helix DNA-binding domain"/>
    <property type="match status" value="1"/>
</dbReference>
<accession>A0A0B2B596</accession>
<dbReference type="PANTHER" id="PTHR30346:SF28">
    <property type="entry name" value="HTH-TYPE TRANSCRIPTIONAL REGULATOR CYNR"/>
    <property type="match status" value="1"/>
</dbReference>
<keyword evidence="4" id="KW-0804">Transcription</keyword>
<evidence type="ECO:0000313" key="7">
    <source>
        <dbReference type="Proteomes" id="UP000230842"/>
    </source>
</evidence>
<evidence type="ECO:0000259" key="5">
    <source>
        <dbReference type="PROSITE" id="PS50931"/>
    </source>
</evidence>
<dbReference type="Pfam" id="PF03466">
    <property type="entry name" value="LysR_substrate"/>
    <property type="match status" value="1"/>
</dbReference>
<dbReference type="PROSITE" id="PS50931">
    <property type="entry name" value="HTH_LYSR"/>
    <property type="match status" value="1"/>
</dbReference>
<keyword evidence="2" id="KW-0805">Transcription regulation</keyword>
<dbReference type="OrthoDB" id="3181812at2"/>
<proteinExistence type="inferred from homology"/>
<comment type="caution">
    <text evidence="6">The sequence shown here is derived from an EMBL/GenBank/DDBJ whole genome shotgun (WGS) entry which is preliminary data.</text>
</comment>
<dbReference type="GO" id="GO:0003677">
    <property type="term" value="F:DNA binding"/>
    <property type="evidence" value="ECO:0007669"/>
    <property type="project" value="UniProtKB-KW"/>
</dbReference>
<organism evidence="6 7">
    <name type="scientific">Mumia flava</name>
    <dbReference type="NCBI Taxonomy" id="1348852"/>
    <lineage>
        <taxon>Bacteria</taxon>
        <taxon>Bacillati</taxon>
        <taxon>Actinomycetota</taxon>
        <taxon>Actinomycetes</taxon>
        <taxon>Propionibacteriales</taxon>
        <taxon>Nocardioidaceae</taxon>
        <taxon>Mumia</taxon>
    </lineage>
</organism>
<dbReference type="InterPro" id="IPR036390">
    <property type="entry name" value="WH_DNA-bd_sf"/>
</dbReference>
<evidence type="ECO:0000256" key="1">
    <source>
        <dbReference type="ARBA" id="ARBA00009437"/>
    </source>
</evidence>
<gene>
    <name evidence="6" type="ORF">CLV56_3855</name>
</gene>
<keyword evidence="7" id="KW-1185">Reference proteome</keyword>
<dbReference type="Pfam" id="PF00126">
    <property type="entry name" value="HTH_1"/>
    <property type="match status" value="1"/>
</dbReference>
<reference evidence="6 7" key="1">
    <citation type="submission" date="2017-11" db="EMBL/GenBank/DDBJ databases">
        <title>Genomic Encyclopedia of Archaeal and Bacterial Type Strains, Phase II (KMG-II): From Individual Species to Whole Genera.</title>
        <authorList>
            <person name="Goeker M."/>
        </authorList>
    </citation>
    <scope>NUCLEOTIDE SEQUENCE [LARGE SCALE GENOMIC DNA]</scope>
    <source>
        <strain evidence="6 7">DSM 27763</strain>
    </source>
</reference>
<dbReference type="SUPFAM" id="SSF53850">
    <property type="entry name" value="Periplasmic binding protein-like II"/>
    <property type="match status" value="1"/>
</dbReference>
<feature type="domain" description="HTH lysR-type" evidence="5">
    <location>
        <begin position="1"/>
        <end position="58"/>
    </location>
</feature>
<dbReference type="PANTHER" id="PTHR30346">
    <property type="entry name" value="TRANSCRIPTIONAL DUAL REGULATOR HCAR-RELATED"/>
    <property type="match status" value="1"/>
</dbReference>
<name>A0A0B2B596_9ACTN</name>
<evidence type="ECO:0000256" key="3">
    <source>
        <dbReference type="ARBA" id="ARBA00023125"/>
    </source>
</evidence>
<dbReference type="EMBL" id="PGEZ01000002">
    <property type="protein sequence ID" value="PJJ54346.1"/>
    <property type="molecule type" value="Genomic_DNA"/>
</dbReference>
<dbReference type="RefSeq" id="WP_039364992.1">
    <property type="nucleotide sequence ID" value="NZ_PGEZ01000002.1"/>
</dbReference>
<dbReference type="PRINTS" id="PR00039">
    <property type="entry name" value="HTHLYSR"/>
</dbReference>
<keyword evidence="3 6" id="KW-0238">DNA-binding</keyword>
<comment type="similarity">
    <text evidence="1">Belongs to the LysR transcriptional regulatory family.</text>
</comment>
<protein>
    <submittedName>
        <fullName evidence="6">DNA-binding transcriptional LysR family regulator</fullName>
    </submittedName>
</protein>
<dbReference type="GO" id="GO:0003700">
    <property type="term" value="F:DNA-binding transcription factor activity"/>
    <property type="evidence" value="ECO:0007669"/>
    <property type="project" value="InterPro"/>
</dbReference>
<dbReference type="Proteomes" id="UP000230842">
    <property type="component" value="Unassembled WGS sequence"/>
</dbReference>
<evidence type="ECO:0000313" key="6">
    <source>
        <dbReference type="EMBL" id="PJJ54346.1"/>
    </source>
</evidence>
<dbReference type="GO" id="GO:0032993">
    <property type="term" value="C:protein-DNA complex"/>
    <property type="evidence" value="ECO:0007669"/>
    <property type="project" value="TreeGrafter"/>
</dbReference>
<evidence type="ECO:0000256" key="2">
    <source>
        <dbReference type="ARBA" id="ARBA00023015"/>
    </source>
</evidence>
<dbReference type="SUPFAM" id="SSF46785">
    <property type="entry name" value="Winged helix' DNA-binding domain"/>
    <property type="match status" value="1"/>
</dbReference>
<evidence type="ECO:0000256" key="4">
    <source>
        <dbReference type="ARBA" id="ARBA00023163"/>
    </source>
</evidence>
<dbReference type="AlphaFoldDB" id="A0A0B2B596"/>
<dbReference type="InterPro" id="IPR000847">
    <property type="entry name" value="LysR_HTH_N"/>
</dbReference>
<dbReference type="InterPro" id="IPR036388">
    <property type="entry name" value="WH-like_DNA-bd_sf"/>
</dbReference>
<sequence length="293" mass="30805">MQIRDLAGVIAVAEHGGVTDAAAALGITQPTMSRSLGRVETELGVRLFERVPSGVVLNPDGELALAAARELVERYERLRADLAERLDPDSGVVRLAFLDSMATSLVPRLLRDFHQAAPRARIELRQEPGHEIVRDLGSGAAELAVTSLRPAGAFGWIGLQEERLVLVVAPSHRLAGRRRVSLVDLAGEDLVTTPVGFGYRRLVDSLFGAAGVVPQVAFESADLATIEGLVAAGLGVALLPETLAGVSGTAGITLAARGARRSIGLTWRTDVALAPAAARFCAFVERWAADGGS</sequence>
<dbReference type="Gene3D" id="3.40.190.290">
    <property type="match status" value="1"/>
</dbReference>
<dbReference type="InterPro" id="IPR005119">
    <property type="entry name" value="LysR_subst-bd"/>
</dbReference>